<dbReference type="OrthoDB" id="326421at2"/>
<evidence type="ECO:0000256" key="5">
    <source>
        <dbReference type="SAM" id="MobiDB-lite"/>
    </source>
</evidence>
<name>A0A0B2BM93_9ACTN</name>
<dbReference type="Gene3D" id="1.10.10.60">
    <property type="entry name" value="Homeodomain-like"/>
    <property type="match status" value="1"/>
</dbReference>
<evidence type="ECO:0000313" key="7">
    <source>
        <dbReference type="EMBL" id="PJJ56929.1"/>
    </source>
</evidence>
<dbReference type="AlphaFoldDB" id="A0A0B2BM93"/>
<dbReference type="PROSITE" id="PS50977">
    <property type="entry name" value="HTH_TETR_2"/>
    <property type="match status" value="1"/>
</dbReference>
<feature type="domain" description="HTH tetR-type" evidence="6">
    <location>
        <begin position="26"/>
        <end position="86"/>
    </location>
</feature>
<dbReference type="InterPro" id="IPR009057">
    <property type="entry name" value="Homeodomain-like_sf"/>
</dbReference>
<organism evidence="7 8">
    <name type="scientific">Mumia flava</name>
    <dbReference type="NCBI Taxonomy" id="1348852"/>
    <lineage>
        <taxon>Bacteria</taxon>
        <taxon>Bacillati</taxon>
        <taxon>Actinomycetota</taxon>
        <taxon>Actinomycetes</taxon>
        <taxon>Propionibacteriales</taxon>
        <taxon>Nocardioidaceae</taxon>
        <taxon>Mumia</taxon>
    </lineage>
</organism>
<feature type="region of interest" description="Disordered" evidence="5">
    <location>
        <begin position="1"/>
        <end position="28"/>
    </location>
</feature>
<dbReference type="PANTHER" id="PTHR47506">
    <property type="entry name" value="TRANSCRIPTIONAL REGULATORY PROTEIN"/>
    <property type="match status" value="1"/>
</dbReference>
<accession>A0A0B2BM93</accession>
<gene>
    <name evidence="7" type="ORF">CLV56_1147</name>
</gene>
<dbReference type="Pfam" id="PF16925">
    <property type="entry name" value="TetR_C_13"/>
    <property type="match status" value="1"/>
</dbReference>
<feature type="DNA-binding region" description="H-T-H motif" evidence="4">
    <location>
        <begin position="49"/>
        <end position="68"/>
    </location>
</feature>
<keyword evidence="8" id="KW-1185">Reference proteome</keyword>
<evidence type="ECO:0000256" key="2">
    <source>
        <dbReference type="ARBA" id="ARBA00023125"/>
    </source>
</evidence>
<dbReference type="SUPFAM" id="SSF48498">
    <property type="entry name" value="Tetracyclin repressor-like, C-terminal domain"/>
    <property type="match status" value="1"/>
</dbReference>
<evidence type="ECO:0000256" key="4">
    <source>
        <dbReference type="PROSITE-ProRule" id="PRU00335"/>
    </source>
</evidence>
<dbReference type="PANTHER" id="PTHR47506:SF6">
    <property type="entry name" value="HTH-TYPE TRANSCRIPTIONAL REPRESSOR NEMR"/>
    <property type="match status" value="1"/>
</dbReference>
<dbReference type="Gene3D" id="1.10.357.10">
    <property type="entry name" value="Tetracycline Repressor, domain 2"/>
    <property type="match status" value="1"/>
</dbReference>
<evidence type="ECO:0000256" key="3">
    <source>
        <dbReference type="ARBA" id="ARBA00023163"/>
    </source>
</evidence>
<evidence type="ECO:0000259" key="6">
    <source>
        <dbReference type="PROSITE" id="PS50977"/>
    </source>
</evidence>
<dbReference type="InterPro" id="IPR036271">
    <property type="entry name" value="Tet_transcr_reg_TetR-rel_C_sf"/>
</dbReference>
<evidence type="ECO:0000256" key="1">
    <source>
        <dbReference type="ARBA" id="ARBA00023015"/>
    </source>
</evidence>
<dbReference type="SUPFAM" id="SSF46689">
    <property type="entry name" value="Homeodomain-like"/>
    <property type="match status" value="1"/>
</dbReference>
<reference evidence="7 8" key="1">
    <citation type="submission" date="2017-11" db="EMBL/GenBank/DDBJ databases">
        <title>Genomic Encyclopedia of Archaeal and Bacterial Type Strains, Phase II (KMG-II): From Individual Species to Whole Genera.</title>
        <authorList>
            <person name="Goeker M."/>
        </authorList>
    </citation>
    <scope>NUCLEOTIDE SEQUENCE [LARGE SCALE GENOMIC DNA]</scope>
    <source>
        <strain evidence="7 8">DSM 27763</strain>
    </source>
</reference>
<keyword evidence="2 4" id="KW-0238">DNA-binding</keyword>
<dbReference type="EMBL" id="PGEZ01000001">
    <property type="protein sequence ID" value="PJJ56929.1"/>
    <property type="molecule type" value="Genomic_DNA"/>
</dbReference>
<sequence>MSEREAAERRDGARTPRTDGRRRRGDQTRRRITRHAVDLASLDGLDGLSIGRLASDLGLSKSGIQTLFTTKENLQLATIAAARDAFVDAVVRPGGAGRGLSELSELVDRWIAYAEGPLFAGGCFWSANLPAFDSRPGPVRDALLTQRRAWLALLASHVRAARPRVTDADAGLAAFQIDAILTATNVAIQLGERDAAAHARRAIAAVVGPSVPPSL</sequence>
<keyword evidence="3" id="KW-0804">Transcription</keyword>
<dbReference type="GO" id="GO:0003677">
    <property type="term" value="F:DNA binding"/>
    <property type="evidence" value="ECO:0007669"/>
    <property type="project" value="UniProtKB-UniRule"/>
</dbReference>
<proteinExistence type="predicted"/>
<comment type="caution">
    <text evidence="7">The sequence shown here is derived from an EMBL/GenBank/DDBJ whole genome shotgun (WGS) entry which is preliminary data.</text>
</comment>
<dbReference type="InterPro" id="IPR001647">
    <property type="entry name" value="HTH_TetR"/>
</dbReference>
<evidence type="ECO:0000313" key="8">
    <source>
        <dbReference type="Proteomes" id="UP000230842"/>
    </source>
</evidence>
<dbReference type="RefSeq" id="WP_039343004.1">
    <property type="nucleotide sequence ID" value="NZ_PGEZ01000001.1"/>
</dbReference>
<dbReference type="InterPro" id="IPR011075">
    <property type="entry name" value="TetR_C"/>
</dbReference>
<keyword evidence="1" id="KW-0805">Transcription regulation</keyword>
<protein>
    <recommendedName>
        <fullName evidence="6">HTH tetR-type domain-containing protein</fullName>
    </recommendedName>
</protein>
<dbReference type="Proteomes" id="UP000230842">
    <property type="component" value="Unassembled WGS sequence"/>
</dbReference>